<dbReference type="EMBL" id="BMQV01000001">
    <property type="protein sequence ID" value="GGP37390.1"/>
    <property type="molecule type" value="Genomic_DNA"/>
</dbReference>
<accession>A0ABQ2Q058</accession>
<sequence>MNHATLTAHHRQAGFVLTIELILITTILIIGSFVGISALRNALVKQHVAQKDRTITVSDSNGIKLGKMFSLNEHETPIIPFIDNSVAPLAPDPAHQNFRALLGVRDDRFTSREPVYYDAPNCTGNPCIKGISDETSDSVGVDGINGTGAVSYFHALQGGPNYAIGRANNTVTGYLFRSTPQQCPVNISQIESRYLSQKVVSGMPCESFSVEQAEADVSCLVGVESGSSIINIGPTIDNPVCDQCPAGTEAQGDTLDRNRSAIGPLINTVFSTLSLTGLVPNVDVTLGEVCCPIGTRLDENNDLTSSVTYIALATAFDLLNVNLIDNPLVSNLLASLGIQQGTLNCVADINLLSAEQVVDPFNDNQNVLQRFTAPFKVNLPSINNEDSWIYVAPDGEGDNSGL</sequence>
<dbReference type="RefSeq" id="WP_188916316.1">
    <property type="nucleotide sequence ID" value="NZ_BMQV01000001.1"/>
</dbReference>
<evidence type="ECO:0000313" key="3">
    <source>
        <dbReference type="Proteomes" id="UP000654367"/>
    </source>
</evidence>
<keyword evidence="3" id="KW-1185">Reference proteome</keyword>
<keyword evidence="1" id="KW-0812">Transmembrane</keyword>
<organism evidence="2 3">
    <name type="scientific">Shewanella saliphila</name>
    <dbReference type="NCBI Taxonomy" id="2282698"/>
    <lineage>
        <taxon>Bacteria</taxon>
        <taxon>Pseudomonadati</taxon>
        <taxon>Pseudomonadota</taxon>
        <taxon>Gammaproteobacteria</taxon>
        <taxon>Alteromonadales</taxon>
        <taxon>Shewanellaceae</taxon>
        <taxon>Shewanella</taxon>
    </lineage>
</organism>
<evidence type="ECO:0000256" key="1">
    <source>
        <dbReference type="SAM" id="Phobius"/>
    </source>
</evidence>
<feature type="transmembrane region" description="Helical" evidence="1">
    <location>
        <begin position="12"/>
        <end position="36"/>
    </location>
</feature>
<dbReference type="Proteomes" id="UP000654367">
    <property type="component" value="Unassembled WGS sequence"/>
</dbReference>
<proteinExistence type="predicted"/>
<evidence type="ECO:0000313" key="2">
    <source>
        <dbReference type="EMBL" id="GGP37390.1"/>
    </source>
</evidence>
<name>A0ABQ2Q058_9GAMM</name>
<gene>
    <name evidence="2" type="ORF">GCM10009409_00280</name>
</gene>
<keyword evidence="1" id="KW-1133">Transmembrane helix</keyword>
<keyword evidence="1" id="KW-0472">Membrane</keyword>
<comment type="caution">
    <text evidence="2">The sequence shown here is derived from an EMBL/GenBank/DDBJ whole genome shotgun (WGS) entry which is preliminary data.</text>
</comment>
<protein>
    <recommendedName>
        <fullName evidence="4">Type II secretion system protein</fullName>
    </recommendedName>
</protein>
<reference evidence="3" key="1">
    <citation type="journal article" date="2019" name="Int. J. Syst. Evol. Microbiol.">
        <title>The Global Catalogue of Microorganisms (GCM) 10K type strain sequencing project: providing services to taxonomists for standard genome sequencing and annotation.</title>
        <authorList>
            <consortium name="The Broad Institute Genomics Platform"/>
            <consortium name="The Broad Institute Genome Sequencing Center for Infectious Disease"/>
            <person name="Wu L."/>
            <person name="Ma J."/>
        </authorList>
    </citation>
    <scope>NUCLEOTIDE SEQUENCE [LARGE SCALE GENOMIC DNA]</scope>
    <source>
        <strain evidence="3">JCM 32304</strain>
    </source>
</reference>
<evidence type="ECO:0008006" key="4">
    <source>
        <dbReference type="Google" id="ProtNLM"/>
    </source>
</evidence>